<dbReference type="OrthoDB" id="9984614at2759"/>
<keyword evidence="5 12" id="KW-0863">Zinc-finger</keyword>
<feature type="compositionally biased region" description="Low complexity" evidence="13">
    <location>
        <begin position="531"/>
        <end position="543"/>
    </location>
</feature>
<evidence type="ECO:0000256" key="11">
    <source>
        <dbReference type="ARBA" id="ARBA00037930"/>
    </source>
</evidence>
<accession>A0A6P7FIK2</accession>
<dbReference type="InterPro" id="IPR036236">
    <property type="entry name" value="Znf_C2H2_sf"/>
</dbReference>
<proteinExistence type="inferred from homology"/>
<dbReference type="RefSeq" id="XP_028133050.1">
    <property type="nucleotide sequence ID" value="XM_028277249.1"/>
</dbReference>
<dbReference type="CTD" id="35555"/>
<dbReference type="GO" id="GO:0035098">
    <property type="term" value="C:ESC/E(Z) complex"/>
    <property type="evidence" value="ECO:0007669"/>
    <property type="project" value="TreeGrafter"/>
</dbReference>
<evidence type="ECO:0000256" key="3">
    <source>
        <dbReference type="ARBA" id="ARBA00022723"/>
    </source>
</evidence>
<dbReference type="Gene3D" id="3.30.160.60">
    <property type="entry name" value="Classic Zinc Finger"/>
    <property type="match status" value="2"/>
</dbReference>
<evidence type="ECO:0000256" key="4">
    <source>
        <dbReference type="ARBA" id="ARBA00022737"/>
    </source>
</evidence>
<comment type="subcellular location">
    <subcellularLocation>
        <location evidence="1">Nucleus</location>
    </subcellularLocation>
</comment>
<feature type="compositionally biased region" description="Low complexity" evidence="13">
    <location>
        <begin position="117"/>
        <end position="137"/>
    </location>
</feature>
<dbReference type="SUPFAM" id="SSF57667">
    <property type="entry name" value="beta-beta-alpha zinc fingers"/>
    <property type="match status" value="1"/>
</dbReference>
<dbReference type="GO" id="GO:0006357">
    <property type="term" value="P:regulation of transcription by RNA polymerase II"/>
    <property type="evidence" value="ECO:0007669"/>
    <property type="project" value="TreeGrafter"/>
</dbReference>
<keyword evidence="16" id="KW-1185">Reference proteome</keyword>
<dbReference type="GeneID" id="114328380"/>
<dbReference type="EnsemblMetazoa" id="XM_028277249.2">
    <property type="protein sequence ID" value="XP_028133050.1"/>
    <property type="gene ID" value="LOC114328380"/>
</dbReference>
<feature type="region of interest" description="Disordered" evidence="13">
    <location>
        <begin position="813"/>
        <end position="848"/>
    </location>
</feature>
<dbReference type="SMART" id="SM00355">
    <property type="entry name" value="ZnF_C2H2"/>
    <property type="match status" value="3"/>
</dbReference>
<evidence type="ECO:0000313" key="17">
    <source>
        <dbReference type="RefSeq" id="XP_028133050.1"/>
    </source>
</evidence>
<reference evidence="17" key="1">
    <citation type="submission" date="2025-04" db="UniProtKB">
        <authorList>
            <consortium name="RefSeq"/>
        </authorList>
    </citation>
    <scope>IDENTIFICATION</scope>
    <source>
        <tissue evidence="17">Whole insect</tissue>
    </source>
</reference>
<keyword evidence="3" id="KW-0479">Metal-binding</keyword>
<evidence type="ECO:0000256" key="5">
    <source>
        <dbReference type="ARBA" id="ARBA00022771"/>
    </source>
</evidence>
<feature type="region of interest" description="Disordered" evidence="13">
    <location>
        <begin position="178"/>
        <end position="198"/>
    </location>
</feature>
<feature type="region of interest" description="Disordered" evidence="13">
    <location>
        <begin position="506"/>
        <end position="543"/>
    </location>
</feature>
<keyword evidence="6" id="KW-0862">Zinc</keyword>
<dbReference type="PROSITE" id="PS50157">
    <property type="entry name" value="ZINC_FINGER_C2H2_2"/>
    <property type="match status" value="1"/>
</dbReference>
<dbReference type="PROSITE" id="PS00028">
    <property type="entry name" value="ZINC_FINGER_C2H2_1"/>
    <property type="match status" value="2"/>
</dbReference>
<evidence type="ECO:0000256" key="10">
    <source>
        <dbReference type="ARBA" id="ARBA00023242"/>
    </source>
</evidence>
<organism evidence="17">
    <name type="scientific">Diabrotica virgifera virgifera</name>
    <name type="common">western corn rootworm</name>
    <dbReference type="NCBI Taxonomy" id="50390"/>
    <lineage>
        <taxon>Eukaryota</taxon>
        <taxon>Metazoa</taxon>
        <taxon>Ecdysozoa</taxon>
        <taxon>Arthropoda</taxon>
        <taxon>Hexapoda</taxon>
        <taxon>Insecta</taxon>
        <taxon>Pterygota</taxon>
        <taxon>Neoptera</taxon>
        <taxon>Endopterygota</taxon>
        <taxon>Coleoptera</taxon>
        <taxon>Polyphaga</taxon>
        <taxon>Cucujiformia</taxon>
        <taxon>Chrysomeloidea</taxon>
        <taxon>Chrysomelidae</taxon>
        <taxon>Galerucinae</taxon>
        <taxon>Diabroticina</taxon>
        <taxon>Diabroticites</taxon>
        <taxon>Diabrotica</taxon>
    </lineage>
</organism>
<evidence type="ECO:0000256" key="1">
    <source>
        <dbReference type="ARBA" id="ARBA00004123"/>
    </source>
</evidence>
<protein>
    <submittedName>
        <fullName evidence="17">Uncharacterized protein LOC114328380 isoform X1</fullName>
    </submittedName>
</protein>
<dbReference type="PANTHER" id="PTHR46541:SF1">
    <property type="entry name" value="ZINC FINGER PROTEIN AEBP2"/>
    <property type="match status" value="1"/>
</dbReference>
<reference evidence="15" key="2">
    <citation type="submission" date="2025-05" db="UniProtKB">
        <authorList>
            <consortium name="EnsemblMetazoa"/>
        </authorList>
    </citation>
    <scope>IDENTIFICATION</scope>
</reference>
<dbReference type="GO" id="GO:0008270">
    <property type="term" value="F:zinc ion binding"/>
    <property type="evidence" value="ECO:0007669"/>
    <property type="project" value="UniProtKB-KW"/>
</dbReference>
<sequence>MADGLCTDDPIGDVIEKTASNASDNAVLCETTDSITDSGGDKVKDFLIKSESGEIFDDLCAGAGDGAKHEGILEEDCRKKRCVDRYDSSESSDSGVAVLSCTDCSGSSTASSDITDPGSPFSTTSSHSEDSGSGSQPAKMPPTQTAHHPPWPWTADEGPPCKRSLLDKTLTTAAFPKTLKSATAEEQPKKKPTGSATPFITKPNFVKIVPSIPSPNDKLVKKGDSPRMQQGKITEYFKSQVKSNGIKKEILNNMVKKNVTQVTKTLVDQQTQFNSLKTPNRKEIKKPIKKPVQLKVKKVAPVTVPRKILPAPSNMTDKLTISDQLNSLAKFTPTVTLTALSFPPNYTYLHTKGPKPPEAPIFVPQYATIANDKLPLPIINRTPCLNVIQPVQKLTTINNFNCVKLNATVVPIVKVNPMPSRLNTSVSPPVNPVSPVPSLNTSPNIANVMPSSNVPNLSVETGIPTVLSAKPKIADNAVSPIVPLVPQQHNELNVTNTPLENVRVNNSRTEEPHRTEKCTREEIFRDDSKETSPTPTTDSDSGISISTKECLEVFISETVVVEEQKSPILSKPKTIRFPCKQIEKEEGKSHQHSTDGQCRWAECSSCFDTSGALLEHLQVKHVISQATQEHYVCLWLGCKVHGRTSCSRSWLERHVLAHAGTKPFRCIVDGCGQRFNSQLTLERHVNSHFNSDGSPNNNLKKSPENTCKLFKRNGKRIRFRRQPWSARMFDFIDSGIMEGLQFKLLHLTQKRTLGKINEPGNSVHLQSEILARRVETDGCVKFLLRWHPTDIIEDEWVSEKEYKPTRVVSIPHLQPSSKTALSPSLFSPSNEEVQPRQKRSRKQIPKQT</sequence>
<keyword evidence="10" id="KW-0539">Nucleus</keyword>
<feature type="compositionally biased region" description="Polar residues" evidence="13">
    <location>
        <begin position="814"/>
        <end position="832"/>
    </location>
</feature>
<comment type="similarity">
    <text evidence="11">Belongs to the AEBP2/jing C2H2-type zinc-finger family.</text>
</comment>
<evidence type="ECO:0000313" key="15">
    <source>
        <dbReference type="EnsemblMetazoa" id="XP_028133050.1"/>
    </source>
</evidence>
<feature type="region of interest" description="Disordered" evidence="13">
    <location>
        <begin position="108"/>
        <end position="164"/>
    </location>
</feature>
<dbReference type="PANTHER" id="PTHR46541">
    <property type="entry name" value="ZINC FINGER PROTEIN AEBP2"/>
    <property type="match status" value="1"/>
</dbReference>
<evidence type="ECO:0000256" key="13">
    <source>
        <dbReference type="SAM" id="MobiDB-lite"/>
    </source>
</evidence>
<keyword evidence="2" id="KW-0678">Repressor</keyword>
<keyword evidence="4" id="KW-0677">Repeat</keyword>
<keyword evidence="8" id="KW-0805">Transcription regulation</keyword>
<evidence type="ECO:0000256" key="9">
    <source>
        <dbReference type="ARBA" id="ARBA00023163"/>
    </source>
</evidence>
<feature type="compositionally biased region" description="Basic residues" evidence="13">
    <location>
        <begin position="836"/>
        <end position="848"/>
    </location>
</feature>
<name>A0A6P7FIK2_DIAVI</name>
<keyword evidence="7" id="KW-0156">Chromatin regulator</keyword>
<evidence type="ECO:0000256" key="12">
    <source>
        <dbReference type="PROSITE-ProRule" id="PRU00042"/>
    </source>
</evidence>
<evidence type="ECO:0000256" key="2">
    <source>
        <dbReference type="ARBA" id="ARBA00022491"/>
    </source>
</evidence>
<dbReference type="InterPro" id="IPR013087">
    <property type="entry name" value="Znf_C2H2_type"/>
</dbReference>
<dbReference type="InterPro" id="IPR059034">
    <property type="entry name" value="SH3_AEBP2_C"/>
</dbReference>
<dbReference type="GO" id="GO:0006325">
    <property type="term" value="P:chromatin organization"/>
    <property type="evidence" value="ECO:0007669"/>
    <property type="project" value="UniProtKB-KW"/>
</dbReference>
<dbReference type="AlphaFoldDB" id="A0A6P7FIK2"/>
<dbReference type="Pfam" id="PF26014">
    <property type="entry name" value="SH3_AEBP2_C"/>
    <property type="match status" value="1"/>
</dbReference>
<evidence type="ECO:0000259" key="14">
    <source>
        <dbReference type="PROSITE" id="PS50157"/>
    </source>
</evidence>
<dbReference type="InParanoid" id="A0A6P7FIK2"/>
<dbReference type="KEGG" id="dvv:114328380"/>
<feature type="compositionally biased region" description="Basic and acidic residues" evidence="13">
    <location>
        <begin position="508"/>
        <end position="530"/>
    </location>
</feature>
<evidence type="ECO:0000256" key="6">
    <source>
        <dbReference type="ARBA" id="ARBA00022833"/>
    </source>
</evidence>
<gene>
    <name evidence="17" type="primary">LOC114328380</name>
</gene>
<dbReference type="InterPro" id="IPR052130">
    <property type="entry name" value="AEBP2/jing_C2H2-ZnF"/>
</dbReference>
<dbReference type="Proteomes" id="UP001652700">
    <property type="component" value="Unplaced"/>
</dbReference>
<evidence type="ECO:0000313" key="16">
    <source>
        <dbReference type="Proteomes" id="UP001652700"/>
    </source>
</evidence>
<keyword evidence="9" id="KW-0804">Transcription</keyword>
<evidence type="ECO:0000256" key="7">
    <source>
        <dbReference type="ARBA" id="ARBA00022853"/>
    </source>
</evidence>
<evidence type="ECO:0000256" key="8">
    <source>
        <dbReference type="ARBA" id="ARBA00023015"/>
    </source>
</evidence>
<feature type="domain" description="C2H2-type" evidence="14">
    <location>
        <begin position="664"/>
        <end position="693"/>
    </location>
</feature>